<dbReference type="EMBL" id="QLLG01000469">
    <property type="protein sequence ID" value="RMX62986.1"/>
    <property type="molecule type" value="Genomic_DNA"/>
</dbReference>
<evidence type="ECO:0000259" key="3">
    <source>
        <dbReference type="PROSITE" id="PS50195"/>
    </source>
</evidence>
<sequence length="134" mass="16112">MSLVYLPENAWSMRYGSDYFTVTIMKYQVKEHEQVAFYELKIQNGRRNWKVLRRFREFDRLQTRSGTVRFKAGNRMPELPPKTFCCRDLNPDFLLRRMELLQIFLHCMLEIPGVVDDDHVREFLGLKLSAELYV</sequence>
<keyword evidence="2" id="KW-0963">Cytoplasm</keyword>
<comment type="caution">
    <text evidence="4">The sequence shown here is derived from an EMBL/GenBank/DDBJ whole genome shotgun (WGS) entry which is preliminary data.</text>
</comment>
<reference evidence="4 5" key="1">
    <citation type="submission" date="2018-06" db="EMBL/GenBank/DDBJ databases">
        <title>Comparative genomics of downy mildews reveals potential adaptations to biotrophy.</title>
        <authorList>
            <person name="Fletcher K."/>
            <person name="Klosterman S.J."/>
            <person name="Derevnina L."/>
            <person name="Martin F."/>
            <person name="Koike S."/>
            <person name="Reyes Chin-Wo S."/>
            <person name="Mou B."/>
            <person name="Michelmore R."/>
        </authorList>
    </citation>
    <scope>NUCLEOTIDE SEQUENCE [LARGE SCALE GENOMIC DNA]</scope>
    <source>
        <strain evidence="4 5">R14</strain>
    </source>
</reference>
<feature type="domain" description="PX" evidence="3">
    <location>
        <begin position="16"/>
        <end position="131"/>
    </location>
</feature>
<dbReference type="AlphaFoldDB" id="A0A3M6VC46"/>
<dbReference type="PANTHER" id="PTHR22999:SF23">
    <property type="entry name" value="SORTING NEXIN-16"/>
    <property type="match status" value="1"/>
</dbReference>
<name>A0A3M6VC46_9STRA</name>
<dbReference type="SMART" id="SM00312">
    <property type="entry name" value="PX"/>
    <property type="match status" value="1"/>
</dbReference>
<organism evidence="4 5">
    <name type="scientific">Peronospora effusa</name>
    <dbReference type="NCBI Taxonomy" id="542832"/>
    <lineage>
        <taxon>Eukaryota</taxon>
        <taxon>Sar</taxon>
        <taxon>Stramenopiles</taxon>
        <taxon>Oomycota</taxon>
        <taxon>Peronosporomycetes</taxon>
        <taxon>Peronosporales</taxon>
        <taxon>Peronosporaceae</taxon>
        <taxon>Peronospora</taxon>
    </lineage>
</organism>
<dbReference type="PANTHER" id="PTHR22999">
    <property type="entry name" value="PX SERINE/THREONINE KINASE PXK"/>
    <property type="match status" value="1"/>
</dbReference>
<dbReference type="Pfam" id="PF00787">
    <property type="entry name" value="PX"/>
    <property type="match status" value="1"/>
</dbReference>
<dbReference type="GO" id="GO:0005737">
    <property type="term" value="C:cytoplasm"/>
    <property type="evidence" value="ECO:0007669"/>
    <property type="project" value="UniProtKB-SubCell"/>
</dbReference>
<evidence type="ECO:0000256" key="2">
    <source>
        <dbReference type="ARBA" id="ARBA00022490"/>
    </source>
</evidence>
<dbReference type="Proteomes" id="UP000282087">
    <property type="component" value="Unassembled WGS sequence"/>
</dbReference>
<dbReference type="CDD" id="cd06093">
    <property type="entry name" value="PX_domain"/>
    <property type="match status" value="1"/>
</dbReference>
<dbReference type="PROSITE" id="PS50195">
    <property type="entry name" value="PX"/>
    <property type="match status" value="1"/>
</dbReference>
<dbReference type="InterPro" id="IPR036871">
    <property type="entry name" value="PX_dom_sf"/>
</dbReference>
<evidence type="ECO:0000313" key="5">
    <source>
        <dbReference type="Proteomes" id="UP000282087"/>
    </source>
</evidence>
<dbReference type="GO" id="GO:0035091">
    <property type="term" value="F:phosphatidylinositol binding"/>
    <property type="evidence" value="ECO:0007669"/>
    <property type="project" value="InterPro"/>
</dbReference>
<dbReference type="InterPro" id="IPR051837">
    <property type="entry name" value="SortingNexin/PXDomain-PKLike"/>
</dbReference>
<dbReference type="Gene3D" id="3.30.1520.10">
    <property type="entry name" value="Phox-like domain"/>
    <property type="match status" value="1"/>
</dbReference>
<comment type="subcellular location">
    <subcellularLocation>
        <location evidence="1">Cytoplasm</location>
    </subcellularLocation>
</comment>
<keyword evidence="5" id="KW-1185">Reference proteome</keyword>
<accession>A0A3M6VC46</accession>
<gene>
    <name evidence="4" type="ORF">DD238_007572</name>
</gene>
<protein>
    <recommendedName>
        <fullName evidence="3">PX domain-containing protein</fullName>
    </recommendedName>
</protein>
<evidence type="ECO:0000313" key="4">
    <source>
        <dbReference type="EMBL" id="RMX62986.1"/>
    </source>
</evidence>
<dbReference type="SUPFAM" id="SSF64268">
    <property type="entry name" value="PX domain"/>
    <property type="match status" value="1"/>
</dbReference>
<evidence type="ECO:0000256" key="1">
    <source>
        <dbReference type="ARBA" id="ARBA00004496"/>
    </source>
</evidence>
<dbReference type="InterPro" id="IPR001683">
    <property type="entry name" value="PX_dom"/>
</dbReference>
<proteinExistence type="predicted"/>